<dbReference type="PANTHER" id="PTHR42855:SF1">
    <property type="entry name" value="ABC TRANSPORTER DOMAIN-CONTAINING PROTEIN"/>
    <property type="match status" value="1"/>
</dbReference>
<organism evidence="7 8">
    <name type="scientific">Gracilibacillus halotolerans</name>
    <dbReference type="NCBI Taxonomy" id="74386"/>
    <lineage>
        <taxon>Bacteria</taxon>
        <taxon>Bacillati</taxon>
        <taxon>Bacillota</taxon>
        <taxon>Bacilli</taxon>
        <taxon>Bacillales</taxon>
        <taxon>Bacillaceae</taxon>
        <taxon>Gracilibacillus</taxon>
    </lineage>
</organism>
<evidence type="ECO:0000256" key="1">
    <source>
        <dbReference type="ARBA" id="ARBA00022737"/>
    </source>
</evidence>
<proteinExistence type="predicted"/>
<dbReference type="Gene3D" id="1.10.287.380">
    <property type="entry name" value="Valyl-tRNA synthetase, C-terminal domain"/>
    <property type="match status" value="1"/>
</dbReference>
<evidence type="ECO:0000256" key="3">
    <source>
        <dbReference type="ARBA" id="ARBA00022840"/>
    </source>
</evidence>
<dbReference type="InterPro" id="IPR032524">
    <property type="entry name" value="ABC_tran_C"/>
</dbReference>
<dbReference type="SUPFAM" id="SSF52540">
    <property type="entry name" value="P-loop containing nucleoside triphosphate hydrolases"/>
    <property type="match status" value="2"/>
</dbReference>
<feature type="domain" description="ABC transporter" evidence="6">
    <location>
        <begin position="28"/>
        <end position="279"/>
    </location>
</feature>
<dbReference type="GO" id="GO:0005524">
    <property type="term" value="F:ATP binding"/>
    <property type="evidence" value="ECO:0007669"/>
    <property type="project" value="UniProtKB-KW"/>
</dbReference>
<evidence type="ECO:0000256" key="5">
    <source>
        <dbReference type="SAM" id="MobiDB-lite"/>
    </source>
</evidence>
<protein>
    <submittedName>
        <fullName evidence="7">ATP-binding cassette subfamily F protein uup</fullName>
    </submittedName>
</protein>
<comment type="caution">
    <text evidence="7">The sequence shown here is derived from an EMBL/GenBank/DDBJ whole genome shotgun (WGS) entry which is preliminary data.</text>
</comment>
<dbReference type="SMART" id="SM00382">
    <property type="entry name" value="AAA"/>
    <property type="match status" value="2"/>
</dbReference>
<keyword evidence="4" id="KW-0175">Coiled coil</keyword>
<dbReference type="Pfam" id="PF00005">
    <property type="entry name" value="ABC_tran"/>
    <property type="match status" value="2"/>
</dbReference>
<dbReference type="InterPro" id="IPR003593">
    <property type="entry name" value="AAA+_ATPase"/>
</dbReference>
<dbReference type="Pfam" id="PF16326">
    <property type="entry name" value="ABC_tran_CTD"/>
    <property type="match status" value="1"/>
</dbReference>
<dbReference type="InterPro" id="IPR037118">
    <property type="entry name" value="Val-tRNA_synth_C_sf"/>
</dbReference>
<dbReference type="InterPro" id="IPR051309">
    <property type="entry name" value="ABCF_ATPase"/>
</dbReference>
<dbReference type="InterPro" id="IPR027417">
    <property type="entry name" value="P-loop_NTPase"/>
</dbReference>
<dbReference type="InterPro" id="IPR032781">
    <property type="entry name" value="ABC_tran_Xtn"/>
</dbReference>
<feature type="coiled-coil region" evidence="4">
    <location>
        <begin position="586"/>
        <end position="641"/>
    </location>
</feature>
<name>A0A841RKL5_9BACI</name>
<evidence type="ECO:0000256" key="2">
    <source>
        <dbReference type="ARBA" id="ARBA00022741"/>
    </source>
</evidence>
<dbReference type="EMBL" id="JACHON010000007">
    <property type="protein sequence ID" value="MBB6513039.1"/>
    <property type="molecule type" value="Genomic_DNA"/>
</dbReference>
<sequence length="651" mass="74617">MGKTITSNLSINDTSHMQRKDRTTMRGLRVENLVKTYGEKVLFNKISFSIMEGERIGLIGVNGTGKSSLLKVLAQVDEADSGELIHPNDYEVAYLDQSPELNSDQSVLDHIYYGEVDIMQALRAYEQAVAELETSPDDSILQKNLWKAQEKMDELDAWDAMTQAKTILTKLGVPSYTKRLGELSGGQQKRVAIAKALIQPTDLLILDEPTNHLDSDTIEWLEEHLSHYRGALLLVTHDRYFLDRVTNRIFELHKGNLYTYEGNYTHFLEQKALREHQELVAEQKHKNILKTEVAWLKAGVKARTTKQKARIERVQAMQEETFDTQKSSISFDAGSKRLGKKVMEVKDLSKSYEGKLIFEDLNLLLKPGDRIGIVGPNGTGKTTLLQLLAGLEEPDKGTIEVGETVKIGYYTQHHMLLDDSVKVIDVIRDVAEVIHTTSGDVITAEQMLERFLFPRSQQWTYVHKLSGGEKRRLYLLSVLMEEPNVLMLDEPTNDLDTETLTILEDYLDSFPGVVITVSHDRYFLDKTVDQLLIASASTKWEHFYGNYSEYREQVTVQEKETPKTKSVIERPKPKKKKLSYMEQKEWETIEDEITELEEELEITQQAIVEAGSDMEVIQPLFEKQKELEKQLELKMERWEELSLLVEELEDV</sequence>
<evidence type="ECO:0000313" key="8">
    <source>
        <dbReference type="Proteomes" id="UP000572212"/>
    </source>
</evidence>
<keyword evidence="8" id="KW-1185">Reference proteome</keyword>
<dbReference type="PROSITE" id="PS00211">
    <property type="entry name" value="ABC_TRANSPORTER_1"/>
    <property type="match status" value="1"/>
</dbReference>
<dbReference type="GO" id="GO:0016887">
    <property type="term" value="F:ATP hydrolysis activity"/>
    <property type="evidence" value="ECO:0007669"/>
    <property type="project" value="InterPro"/>
</dbReference>
<dbReference type="Gene3D" id="3.40.50.300">
    <property type="entry name" value="P-loop containing nucleotide triphosphate hydrolases"/>
    <property type="match status" value="2"/>
</dbReference>
<dbReference type="Proteomes" id="UP000572212">
    <property type="component" value="Unassembled WGS sequence"/>
</dbReference>
<reference evidence="7 8" key="1">
    <citation type="submission" date="2020-08" db="EMBL/GenBank/DDBJ databases">
        <title>Genomic Encyclopedia of Type Strains, Phase IV (KMG-IV): sequencing the most valuable type-strain genomes for metagenomic binning, comparative biology and taxonomic classification.</title>
        <authorList>
            <person name="Goeker M."/>
        </authorList>
    </citation>
    <scope>NUCLEOTIDE SEQUENCE [LARGE SCALE GENOMIC DNA]</scope>
    <source>
        <strain evidence="7 8">DSM 11805</strain>
    </source>
</reference>
<evidence type="ECO:0000259" key="6">
    <source>
        <dbReference type="PROSITE" id="PS50893"/>
    </source>
</evidence>
<dbReference type="GO" id="GO:0003677">
    <property type="term" value="F:DNA binding"/>
    <property type="evidence" value="ECO:0007669"/>
    <property type="project" value="InterPro"/>
</dbReference>
<evidence type="ECO:0000313" key="7">
    <source>
        <dbReference type="EMBL" id="MBB6513039.1"/>
    </source>
</evidence>
<evidence type="ECO:0000256" key="4">
    <source>
        <dbReference type="SAM" id="Coils"/>
    </source>
</evidence>
<feature type="domain" description="ABC transporter" evidence="6">
    <location>
        <begin position="343"/>
        <end position="561"/>
    </location>
</feature>
<dbReference type="InterPro" id="IPR003439">
    <property type="entry name" value="ABC_transporter-like_ATP-bd"/>
</dbReference>
<dbReference type="Pfam" id="PF12848">
    <property type="entry name" value="ABC_tran_Xtn"/>
    <property type="match status" value="1"/>
</dbReference>
<accession>A0A841RKL5</accession>
<keyword evidence="2" id="KW-0547">Nucleotide-binding</keyword>
<gene>
    <name evidence="7" type="ORF">GGQ92_001829</name>
</gene>
<dbReference type="AlphaFoldDB" id="A0A841RKL5"/>
<dbReference type="PANTHER" id="PTHR42855">
    <property type="entry name" value="ABC TRANSPORTER ATP-BINDING SUBUNIT"/>
    <property type="match status" value="1"/>
</dbReference>
<dbReference type="InterPro" id="IPR017871">
    <property type="entry name" value="ABC_transporter-like_CS"/>
</dbReference>
<dbReference type="PROSITE" id="PS50893">
    <property type="entry name" value="ABC_TRANSPORTER_2"/>
    <property type="match status" value="2"/>
</dbReference>
<dbReference type="CDD" id="cd03221">
    <property type="entry name" value="ABCF_EF-3"/>
    <property type="match status" value="2"/>
</dbReference>
<keyword evidence="1" id="KW-0677">Repeat</keyword>
<keyword evidence="3 7" id="KW-0067">ATP-binding</keyword>
<dbReference type="FunFam" id="3.40.50.300:FF:000011">
    <property type="entry name" value="Putative ABC transporter ATP-binding component"/>
    <property type="match status" value="1"/>
</dbReference>
<dbReference type="FunFam" id="3.40.50.300:FF:000309">
    <property type="entry name" value="ABC transporter ATP-binding protein"/>
    <property type="match status" value="1"/>
</dbReference>
<feature type="region of interest" description="Disordered" evidence="5">
    <location>
        <begin position="1"/>
        <end position="22"/>
    </location>
</feature>
<feature type="compositionally biased region" description="Polar residues" evidence="5">
    <location>
        <begin position="1"/>
        <end position="15"/>
    </location>
</feature>